<dbReference type="AlphaFoldDB" id="A0A0C2MKP8"/>
<proteinExistence type="predicted"/>
<protein>
    <recommendedName>
        <fullName evidence="3">Tc1-like transposase DDE domain-containing protein</fullName>
    </recommendedName>
</protein>
<organism evidence="1 2">
    <name type="scientific">Thelohanellus kitauei</name>
    <name type="common">Myxosporean</name>
    <dbReference type="NCBI Taxonomy" id="669202"/>
    <lineage>
        <taxon>Eukaryota</taxon>
        <taxon>Metazoa</taxon>
        <taxon>Cnidaria</taxon>
        <taxon>Myxozoa</taxon>
        <taxon>Myxosporea</taxon>
        <taxon>Bivalvulida</taxon>
        <taxon>Platysporina</taxon>
        <taxon>Myxobolidae</taxon>
        <taxon>Thelohanellus</taxon>
    </lineage>
</organism>
<gene>
    <name evidence="1" type="ORF">RF11_12326</name>
</gene>
<name>A0A0C2MKP8_THEKT</name>
<dbReference type="EMBL" id="JWZT01003082">
    <property type="protein sequence ID" value="KII67791.1"/>
    <property type="molecule type" value="Genomic_DNA"/>
</dbReference>
<comment type="caution">
    <text evidence="1">The sequence shown here is derived from an EMBL/GenBank/DDBJ whole genome shotgun (WGS) entry which is preliminary data.</text>
</comment>
<evidence type="ECO:0000313" key="1">
    <source>
        <dbReference type="EMBL" id="KII67791.1"/>
    </source>
</evidence>
<keyword evidence="2" id="KW-1185">Reference proteome</keyword>
<dbReference type="GO" id="GO:0003676">
    <property type="term" value="F:nucleic acid binding"/>
    <property type="evidence" value="ECO:0007669"/>
    <property type="project" value="InterPro"/>
</dbReference>
<dbReference type="Gene3D" id="3.30.420.10">
    <property type="entry name" value="Ribonuclease H-like superfamily/Ribonuclease H"/>
    <property type="match status" value="1"/>
</dbReference>
<dbReference type="OrthoDB" id="5946360at2759"/>
<reference evidence="1 2" key="1">
    <citation type="journal article" date="2014" name="Genome Biol. Evol.">
        <title>The genome of the myxosporean Thelohanellus kitauei shows adaptations to nutrient acquisition within its fish host.</title>
        <authorList>
            <person name="Yang Y."/>
            <person name="Xiong J."/>
            <person name="Zhou Z."/>
            <person name="Huo F."/>
            <person name="Miao W."/>
            <person name="Ran C."/>
            <person name="Liu Y."/>
            <person name="Zhang J."/>
            <person name="Feng J."/>
            <person name="Wang M."/>
            <person name="Wang M."/>
            <person name="Wang L."/>
            <person name="Yao B."/>
        </authorList>
    </citation>
    <scope>NUCLEOTIDE SEQUENCE [LARGE SCALE GENOMIC DNA]</scope>
    <source>
        <strain evidence="1">Wuqing</strain>
    </source>
</reference>
<sequence length="100" mass="11826">MIHHHGRRYLPPYGPFLNSCEEVFSQMENSVLRNGPLNGNNDFTQRMVSSCMKIATDNLQRYFLHTESFFTEMLESGRYTMRVENRSFNILALRNILYID</sequence>
<evidence type="ECO:0000313" key="2">
    <source>
        <dbReference type="Proteomes" id="UP000031668"/>
    </source>
</evidence>
<evidence type="ECO:0008006" key="3">
    <source>
        <dbReference type="Google" id="ProtNLM"/>
    </source>
</evidence>
<dbReference type="InterPro" id="IPR036397">
    <property type="entry name" value="RNaseH_sf"/>
</dbReference>
<accession>A0A0C2MKP8</accession>
<dbReference type="Proteomes" id="UP000031668">
    <property type="component" value="Unassembled WGS sequence"/>
</dbReference>